<dbReference type="PANTHER" id="PTHR11764">
    <property type="entry name" value="TERPENE CYCLASE/MUTASE FAMILY MEMBER"/>
    <property type="match status" value="1"/>
</dbReference>
<dbReference type="InterPro" id="IPR018333">
    <property type="entry name" value="Squalene_cyclase"/>
</dbReference>
<dbReference type="InterPro" id="IPR032696">
    <property type="entry name" value="SQ_cyclase_C"/>
</dbReference>
<dbReference type="EC" id="5.4.99.8" evidence="5"/>
<protein>
    <submittedName>
        <fullName evidence="5">Cycloartenol synthase</fullName>
        <ecNumber evidence="5">5.4.99.8</ecNumber>
    </submittedName>
</protein>
<dbReference type="AlphaFoldDB" id="D7G8L9"/>
<reference evidence="5 6" key="1">
    <citation type="journal article" date="2010" name="Nature">
        <title>The Ectocarpus genome and the independent evolution of multicellularity in brown algae.</title>
        <authorList>
            <person name="Cock J.M."/>
            <person name="Sterck L."/>
            <person name="Rouze P."/>
            <person name="Scornet D."/>
            <person name="Allen A.E."/>
            <person name="Amoutzias G."/>
            <person name="Anthouard V."/>
            <person name="Artiguenave F."/>
            <person name="Aury J.M."/>
            <person name="Badger J.H."/>
            <person name="Beszteri B."/>
            <person name="Billiau K."/>
            <person name="Bonnet E."/>
            <person name="Bothwell J.H."/>
            <person name="Bowler C."/>
            <person name="Boyen C."/>
            <person name="Brownlee C."/>
            <person name="Carrano C.J."/>
            <person name="Charrier B."/>
            <person name="Cho G.Y."/>
            <person name="Coelho S.M."/>
            <person name="Collen J."/>
            <person name="Corre E."/>
            <person name="Da Silva C."/>
            <person name="Delage L."/>
            <person name="Delaroque N."/>
            <person name="Dittami S.M."/>
            <person name="Doulbeau S."/>
            <person name="Elias M."/>
            <person name="Farnham G."/>
            <person name="Gachon C.M."/>
            <person name="Gschloessl B."/>
            <person name="Heesch S."/>
            <person name="Jabbari K."/>
            <person name="Jubin C."/>
            <person name="Kawai H."/>
            <person name="Kimura K."/>
            <person name="Kloareg B."/>
            <person name="Kupper F.C."/>
            <person name="Lang D."/>
            <person name="Le Bail A."/>
            <person name="Leblanc C."/>
            <person name="Lerouge P."/>
            <person name="Lohr M."/>
            <person name="Lopez P.J."/>
            <person name="Martens C."/>
            <person name="Maumus F."/>
            <person name="Michel G."/>
            <person name="Miranda-Saavedra D."/>
            <person name="Morales J."/>
            <person name="Moreau H."/>
            <person name="Motomura T."/>
            <person name="Nagasato C."/>
            <person name="Napoli C.A."/>
            <person name="Nelson D.R."/>
            <person name="Nyvall-Collen P."/>
            <person name="Peters A.F."/>
            <person name="Pommier C."/>
            <person name="Potin P."/>
            <person name="Poulain J."/>
            <person name="Quesneville H."/>
            <person name="Read B."/>
            <person name="Rensing S.A."/>
            <person name="Ritter A."/>
            <person name="Rousvoal S."/>
            <person name="Samanta M."/>
            <person name="Samson G."/>
            <person name="Schroeder D.C."/>
            <person name="Segurens B."/>
            <person name="Strittmatter M."/>
            <person name="Tonon T."/>
            <person name="Tregear J.W."/>
            <person name="Valentin K."/>
            <person name="von Dassow P."/>
            <person name="Yamagishi T."/>
            <person name="Van de Peer Y."/>
            <person name="Wincker P."/>
        </authorList>
    </citation>
    <scope>NUCLEOTIDE SEQUENCE [LARGE SCALE GENOMIC DNA]</scope>
    <source>
        <strain evidence="6">Ec32 / CCAP1310/4</strain>
    </source>
</reference>
<evidence type="ECO:0000256" key="1">
    <source>
        <dbReference type="ARBA" id="ARBA00009755"/>
    </source>
</evidence>
<dbReference type="Gene3D" id="1.50.10.20">
    <property type="match status" value="1"/>
</dbReference>
<dbReference type="SUPFAM" id="SSF48239">
    <property type="entry name" value="Terpenoid cyclases/Protein prenyltransferases"/>
    <property type="match status" value="1"/>
</dbReference>
<dbReference type="Proteomes" id="UP000002630">
    <property type="component" value="Unassembled WGS sequence"/>
</dbReference>
<keyword evidence="6" id="KW-1185">Reference proteome</keyword>
<dbReference type="GO" id="GO:0016104">
    <property type="term" value="P:triterpenoid biosynthetic process"/>
    <property type="evidence" value="ECO:0007669"/>
    <property type="project" value="InterPro"/>
</dbReference>
<proteinExistence type="inferred from homology"/>
<comment type="similarity">
    <text evidence="1">Belongs to the terpene cyclase/mutase family.</text>
</comment>
<accession>D7G8L9</accession>
<keyword evidence="2" id="KW-0677">Repeat</keyword>
<evidence type="ECO:0000313" key="5">
    <source>
        <dbReference type="EMBL" id="CBJ34051.1"/>
    </source>
</evidence>
<dbReference type="OrthoDB" id="21502at2759"/>
<name>D7G8L9_ECTSI</name>
<feature type="domain" description="Squalene cyclase C-terminal" evidence="4">
    <location>
        <begin position="49"/>
        <end position="301"/>
    </location>
</feature>
<dbReference type="STRING" id="2880.D7G8L9"/>
<gene>
    <name evidence="5" type="primary">CAS</name>
    <name evidence="5" type="ORF">Esi_0901_0001</name>
</gene>
<dbReference type="InterPro" id="IPR008930">
    <property type="entry name" value="Terpenoid_cyclase/PrenylTrfase"/>
</dbReference>
<dbReference type="PANTHER" id="PTHR11764:SF20">
    <property type="entry name" value="LANOSTEROL SYNTHASE"/>
    <property type="match status" value="1"/>
</dbReference>
<dbReference type="EMBL" id="FN649760">
    <property type="protein sequence ID" value="CBJ34051.1"/>
    <property type="molecule type" value="Genomic_DNA"/>
</dbReference>
<dbReference type="GO" id="GO:0005811">
    <property type="term" value="C:lipid droplet"/>
    <property type="evidence" value="ECO:0007669"/>
    <property type="project" value="InterPro"/>
</dbReference>
<evidence type="ECO:0000256" key="3">
    <source>
        <dbReference type="ARBA" id="ARBA00023235"/>
    </source>
</evidence>
<dbReference type="InParanoid" id="D7G8L9"/>
<evidence type="ECO:0000313" key="6">
    <source>
        <dbReference type="Proteomes" id="UP000002630"/>
    </source>
</evidence>
<dbReference type="InterPro" id="IPR002365">
    <property type="entry name" value="Terpene_synthase_CS"/>
</dbReference>
<dbReference type="PROSITE" id="PS01074">
    <property type="entry name" value="TERPENE_SYNTHASES"/>
    <property type="match status" value="1"/>
</dbReference>
<evidence type="ECO:0000256" key="2">
    <source>
        <dbReference type="ARBA" id="ARBA00022737"/>
    </source>
</evidence>
<dbReference type="GO" id="GO:0016871">
    <property type="term" value="F:cycloartenol synthase activity"/>
    <property type="evidence" value="ECO:0007669"/>
    <property type="project" value="UniProtKB-EC"/>
</dbReference>
<evidence type="ECO:0000259" key="4">
    <source>
        <dbReference type="Pfam" id="PF13243"/>
    </source>
</evidence>
<keyword evidence="3 5" id="KW-0413">Isomerase</keyword>
<organism evidence="5 6">
    <name type="scientific">Ectocarpus siliculosus</name>
    <name type="common">Brown alga</name>
    <name type="synonym">Conferva siliculosa</name>
    <dbReference type="NCBI Taxonomy" id="2880"/>
    <lineage>
        <taxon>Eukaryota</taxon>
        <taxon>Sar</taxon>
        <taxon>Stramenopiles</taxon>
        <taxon>Ochrophyta</taxon>
        <taxon>PX clade</taxon>
        <taxon>Phaeophyceae</taxon>
        <taxon>Ectocarpales</taxon>
        <taxon>Ectocarpaceae</taxon>
        <taxon>Ectocarpus</taxon>
    </lineage>
</organism>
<sequence>MHSWHDLHQNSCSCACVRSPLCAQGVLALQTLSCIRGDSSLPPISPERLHDAVNILLSYQNRDGGWATYENTRGFRWYETLNPSETFGDIMIDYSYVECSCSSMTALKAFAKTYPDHRAAEIKRSLSNGRRFIRSIQRPDGSWYGSWGVCFTYATWFGVEGLMSAGEPVESPTITKAVDFMLSRQNANGGWGESYLASVDKGWTETGVQSLQEEVSALGNGGSGVVHTGWAMLTLIASEQWEDREDVRLALWKGSLFLRKMQLPRGDWEQEGITGVFNRSTGITYTSYRNVYPIWALGKYARTVEKMFGSEEFSA</sequence>
<dbReference type="Pfam" id="PF13243">
    <property type="entry name" value="SQHop_cyclase_C"/>
    <property type="match status" value="1"/>
</dbReference>